<comment type="caution">
    <text evidence="1">The sequence shown here is derived from an EMBL/GenBank/DDBJ whole genome shotgun (WGS) entry which is preliminary data.</text>
</comment>
<organism evidence="1 2">
    <name type="scientific">Aneurinibacillus aneurinilyticus ATCC 12856</name>
    <dbReference type="NCBI Taxonomy" id="649747"/>
    <lineage>
        <taxon>Bacteria</taxon>
        <taxon>Bacillati</taxon>
        <taxon>Bacillota</taxon>
        <taxon>Bacilli</taxon>
        <taxon>Bacillales</taxon>
        <taxon>Paenibacillaceae</taxon>
        <taxon>Aneurinibacillus group</taxon>
        <taxon>Aneurinibacillus</taxon>
    </lineage>
</organism>
<dbReference type="STRING" id="649747.HMPREF0083_05388"/>
<reference evidence="1 2" key="1">
    <citation type="submission" date="2013-08" db="EMBL/GenBank/DDBJ databases">
        <authorList>
            <person name="Weinstock G."/>
            <person name="Sodergren E."/>
            <person name="Wylie T."/>
            <person name="Fulton L."/>
            <person name="Fulton R."/>
            <person name="Fronick C."/>
            <person name="O'Laughlin M."/>
            <person name="Godfrey J."/>
            <person name="Miner T."/>
            <person name="Herter B."/>
            <person name="Appelbaum E."/>
            <person name="Cordes M."/>
            <person name="Lek S."/>
            <person name="Wollam A."/>
            <person name="Pepin K.H."/>
            <person name="Palsikar V.B."/>
            <person name="Mitreva M."/>
            <person name="Wilson R.K."/>
        </authorList>
    </citation>
    <scope>NUCLEOTIDE SEQUENCE [LARGE SCALE GENOMIC DNA]</scope>
    <source>
        <strain evidence="1 2">ATCC 12856</strain>
    </source>
</reference>
<protein>
    <submittedName>
        <fullName evidence="1">Uncharacterized protein</fullName>
    </submittedName>
</protein>
<dbReference type="EMBL" id="AWSJ01000332">
    <property type="protein sequence ID" value="ERI06187.1"/>
    <property type="molecule type" value="Genomic_DNA"/>
</dbReference>
<sequence>MPAYFLSLLFNQYPCYLTAFRKKSPSSRNEVSREGISFG</sequence>
<accession>U1Y1V6</accession>
<keyword evidence="2" id="KW-1185">Reference proteome</keyword>
<evidence type="ECO:0000313" key="1">
    <source>
        <dbReference type="EMBL" id="ERI06187.1"/>
    </source>
</evidence>
<evidence type="ECO:0000313" key="2">
    <source>
        <dbReference type="Proteomes" id="UP000016511"/>
    </source>
</evidence>
<gene>
    <name evidence="1" type="ORF">HMPREF0083_05388</name>
</gene>
<dbReference type="HOGENOM" id="CLU_3303846_0_0_9"/>
<name>U1Y1V6_ANEAE</name>
<dbReference type="Proteomes" id="UP000016511">
    <property type="component" value="Unassembled WGS sequence"/>
</dbReference>
<proteinExistence type="predicted"/>
<dbReference type="AlphaFoldDB" id="U1Y1V6"/>